<dbReference type="PANTHER" id="PTHR30535:SF34">
    <property type="entry name" value="MOLYBDATE-BINDING PROTEIN MOLA"/>
    <property type="match status" value="1"/>
</dbReference>
<dbReference type="PROSITE" id="PS50983">
    <property type="entry name" value="FE_B12_PBP"/>
    <property type="match status" value="1"/>
</dbReference>
<dbReference type="NCBIfam" id="NF038402">
    <property type="entry name" value="TroA_like"/>
    <property type="match status" value="1"/>
</dbReference>
<sequence>MLLVVVSTGGVAAIAPAQTVAPTERQGLQNDAASLDPGQSAALQAENCSFPVEVTDATGETVTIEQEPDRVVALGASVAQTMWAIDAEEKVVGLPTGYTTAYLNGSQDRTNVLGANQNAIVENVVDLEPDVVLAANIIDEDDVETLRDNGLTVVRFEGASSISDVTEKTRLTGQLVGACEGAATVADEMNATVEEVRASATDGESPTVYYAMGGGWTAGPDTFIGDVIATAGGDNVAAAADIRTYGEISEEVIAAENPDWIVVPEGRELPKSPAINATTAVQNDQIVRVNANFISQPGPRVTEPLQDLSAAFNPDGASETPTVTETDGDAVTTESDGGATDAPTTEAPTTDSGSGFGPGFGPVAALLALLASGLLARRR</sequence>
<dbReference type="GO" id="GO:0030115">
    <property type="term" value="C:S-layer"/>
    <property type="evidence" value="ECO:0007669"/>
    <property type="project" value="UniProtKB-SubCell"/>
</dbReference>
<feature type="domain" description="Fe/B12 periplasmic-binding" evidence="4">
    <location>
        <begin position="70"/>
        <end position="316"/>
    </location>
</feature>
<dbReference type="NCBIfam" id="TIGR04126">
    <property type="entry name" value="PGF_CTERM"/>
    <property type="match status" value="1"/>
</dbReference>
<evidence type="ECO:0000313" key="6">
    <source>
        <dbReference type="Proteomes" id="UP000663525"/>
    </source>
</evidence>
<feature type="transmembrane region" description="Helical" evidence="3">
    <location>
        <begin position="356"/>
        <end position="376"/>
    </location>
</feature>
<accession>A0A897N6U7</accession>
<evidence type="ECO:0000256" key="3">
    <source>
        <dbReference type="SAM" id="Phobius"/>
    </source>
</evidence>
<keyword evidence="3" id="KW-1133">Transmembrane helix</keyword>
<dbReference type="InterPro" id="IPR050902">
    <property type="entry name" value="ABC_Transporter_SBP"/>
</dbReference>
<dbReference type="InterPro" id="IPR026469">
    <property type="entry name" value="Peripla_PGF_1"/>
</dbReference>
<dbReference type="GO" id="GO:0005886">
    <property type="term" value="C:plasma membrane"/>
    <property type="evidence" value="ECO:0007669"/>
    <property type="project" value="UniProtKB-SubCell"/>
</dbReference>
<organism evidence="5 6">
    <name type="scientific">Halapricum desulfuricans</name>
    <dbReference type="NCBI Taxonomy" id="2841257"/>
    <lineage>
        <taxon>Archaea</taxon>
        <taxon>Methanobacteriati</taxon>
        <taxon>Methanobacteriota</taxon>
        <taxon>Stenosarchaea group</taxon>
        <taxon>Halobacteria</taxon>
        <taxon>Halobacteriales</taxon>
        <taxon>Haloarculaceae</taxon>
        <taxon>Halapricum</taxon>
    </lineage>
</organism>
<evidence type="ECO:0000313" key="5">
    <source>
        <dbReference type="EMBL" id="QSG06815.1"/>
    </source>
</evidence>
<dbReference type="InterPro" id="IPR002491">
    <property type="entry name" value="ABC_transptr_periplasmic_BD"/>
</dbReference>
<gene>
    <name evidence="5" type="primary">fepB4</name>
    <name evidence="5" type="ORF">HSR121_2494</name>
</gene>
<dbReference type="Gene3D" id="3.40.50.1980">
    <property type="entry name" value="Nitrogenase molybdenum iron protein domain"/>
    <property type="match status" value="2"/>
</dbReference>
<dbReference type="Pfam" id="PF01497">
    <property type="entry name" value="Peripla_BP_2"/>
    <property type="match status" value="1"/>
</dbReference>
<dbReference type="GO" id="GO:0071281">
    <property type="term" value="P:cellular response to iron ion"/>
    <property type="evidence" value="ECO:0007669"/>
    <property type="project" value="TreeGrafter"/>
</dbReference>
<dbReference type="InterPro" id="IPR054828">
    <property type="entry name" value="Vit_B12_bind_prot"/>
</dbReference>
<evidence type="ECO:0000256" key="1">
    <source>
        <dbReference type="ARBA" id="ARBA00022729"/>
    </source>
</evidence>
<feature type="compositionally biased region" description="Low complexity" evidence="2">
    <location>
        <begin position="336"/>
        <end position="353"/>
    </location>
</feature>
<protein>
    <submittedName>
        <fullName evidence="5">ABC-type Fe3+-hydroxamate transport system, periplasmic component</fullName>
    </submittedName>
</protein>
<dbReference type="InterPro" id="IPR026371">
    <property type="entry name" value="PGF_CTERM"/>
</dbReference>
<dbReference type="NCBIfam" id="TIGR04281">
    <property type="entry name" value="peripla_PGF_1"/>
    <property type="match status" value="1"/>
</dbReference>
<keyword evidence="3" id="KW-0472">Membrane</keyword>
<name>A0A897N6U7_9EURY</name>
<dbReference type="EMBL" id="CP064787">
    <property type="protein sequence ID" value="QSG06815.1"/>
    <property type="molecule type" value="Genomic_DNA"/>
</dbReference>
<dbReference type="PANTHER" id="PTHR30535">
    <property type="entry name" value="VITAMIN B12-BINDING PROTEIN"/>
    <property type="match status" value="1"/>
</dbReference>
<dbReference type="AlphaFoldDB" id="A0A897N6U7"/>
<keyword evidence="3" id="KW-0812">Transmembrane</keyword>
<proteinExistence type="predicted"/>
<reference evidence="5" key="1">
    <citation type="submission" date="2020-11" db="EMBL/GenBank/DDBJ databases">
        <title>Carbohydrate-dependent, anaerobic sulfur respiration: A novel catabolism in halophilic archaea.</title>
        <authorList>
            <person name="Sorokin D.Y."/>
            <person name="Messina E."/>
            <person name="Smedile F."/>
            <person name="La Cono V."/>
            <person name="Hallsworth J.E."/>
            <person name="Yakimov M.M."/>
        </authorList>
    </citation>
    <scope>NUCLEOTIDE SEQUENCE</scope>
    <source>
        <strain evidence="5">HSR12-1</strain>
    </source>
</reference>
<evidence type="ECO:0000259" key="4">
    <source>
        <dbReference type="PROSITE" id="PS50983"/>
    </source>
</evidence>
<keyword evidence="1" id="KW-0732">Signal</keyword>
<evidence type="ECO:0000256" key="2">
    <source>
        <dbReference type="SAM" id="MobiDB-lite"/>
    </source>
</evidence>
<dbReference type="Proteomes" id="UP000663525">
    <property type="component" value="Chromosome"/>
</dbReference>
<feature type="region of interest" description="Disordered" evidence="2">
    <location>
        <begin position="310"/>
        <end position="356"/>
    </location>
</feature>
<dbReference type="SUPFAM" id="SSF53807">
    <property type="entry name" value="Helical backbone' metal receptor"/>
    <property type="match status" value="1"/>
</dbReference>
<dbReference type="Pfam" id="PF18204">
    <property type="entry name" value="PGF-CTERM"/>
    <property type="match status" value="1"/>
</dbReference>